<dbReference type="AlphaFoldDB" id="A0A1S1PMX9"/>
<comment type="caution">
    <text evidence="1">The sequence shown here is derived from an EMBL/GenBank/DDBJ whole genome shotgun (WGS) entry which is preliminary data.</text>
</comment>
<name>A0A1S1PMX9_9ACTN</name>
<evidence type="ECO:0008006" key="3">
    <source>
        <dbReference type="Google" id="ProtNLM"/>
    </source>
</evidence>
<evidence type="ECO:0000313" key="2">
    <source>
        <dbReference type="Proteomes" id="UP000179769"/>
    </source>
</evidence>
<dbReference type="EMBL" id="MAXA01000236">
    <property type="protein sequence ID" value="OHV24143.1"/>
    <property type="molecule type" value="Genomic_DNA"/>
</dbReference>
<evidence type="ECO:0000313" key="1">
    <source>
        <dbReference type="EMBL" id="OHV24143.1"/>
    </source>
</evidence>
<dbReference type="Proteomes" id="UP000179769">
    <property type="component" value="Unassembled WGS sequence"/>
</dbReference>
<reference evidence="2" key="1">
    <citation type="submission" date="2016-07" db="EMBL/GenBank/DDBJ databases">
        <title>Frankia sp. NRRL B-16219 Genome sequencing.</title>
        <authorList>
            <person name="Ghodhbane-Gtari F."/>
            <person name="Swanson E."/>
            <person name="Gueddou A."/>
            <person name="Louati M."/>
            <person name="Nouioui I."/>
            <person name="Hezbri K."/>
            <person name="Abebe-Akele F."/>
            <person name="Simpson S."/>
            <person name="Morris K."/>
            <person name="Thomas K."/>
            <person name="Gtari M."/>
            <person name="Tisa L.S."/>
        </authorList>
    </citation>
    <scope>NUCLEOTIDE SEQUENCE [LARGE SCALE GENOMIC DNA]</scope>
    <source>
        <strain evidence="2">NRRL B-16219</strain>
    </source>
</reference>
<protein>
    <recommendedName>
        <fullName evidence="3">Thioesterase</fullName>
    </recommendedName>
</protein>
<proteinExistence type="predicted"/>
<dbReference type="Gene3D" id="3.10.129.10">
    <property type="entry name" value="Hotdog Thioesterase"/>
    <property type="match status" value="1"/>
</dbReference>
<dbReference type="SUPFAM" id="SSF54637">
    <property type="entry name" value="Thioesterase/thiol ester dehydrase-isomerase"/>
    <property type="match status" value="1"/>
</dbReference>
<dbReference type="InterPro" id="IPR029069">
    <property type="entry name" value="HotDog_dom_sf"/>
</dbReference>
<organism evidence="1 2">
    <name type="scientific">Parafrankia soli</name>
    <dbReference type="NCBI Taxonomy" id="2599596"/>
    <lineage>
        <taxon>Bacteria</taxon>
        <taxon>Bacillati</taxon>
        <taxon>Actinomycetota</taxon>
        <taxon>Actinomycetes</taxon>
        <taxon>Frankiales</taxon>
        <taxon>Frankiaceae</taxon>
        <taxon>Parafrankia</taxon>
    </lineage>
</organism>
<keyword evidence="2" id="KW-1185">Reference proteome</keyword>
<sequence>MEVAVTDLTPAPAPPSPWTFGVEPLPETVEAAERLRQVIGLLLALEHPDPAVDALLAALDVAQRLLGRRVPADPAPRVGTAADGDGRVYLDHSRHIGAFNPCFPGYEIAVDGDRAEGTVNFPIAYEGPPGLVHGGFLALFFDAVIQHHNCDLGLAGKTAGLALRYRRPVPLRTDLRFVLARSADGPRIRTTGRLLAGDPAGDPAGDVVLCEAELDAVKGDRARLPDVSPRRAQS</sequence>
<accession>A0A1S1PMX9</accession>
<gene>
    <name evidence="1" type="ORF">BBK14_23435</name>
</gene>